<protein>
    <submittedName>
        <fullName evidence="2">Uracil phosphoribosyltransferase</fullName>
        <ecNumber evidence="2">2.4.2.9</ecNumber>
    </submittedName>
</protein>
<dbReference type="PANTHER" id="PTHR11608:SF0">
    <property type="entry name" value="BIFUNCTIONAL PROTEIN PYRR"/>
    <property type="match status" value="1"/>
</dbReference>
<dbReference type="Proteomes" id="UP000008461">
    <property type="component" value="Chromosome"/>
</dbReference>
<dbReference type="SUPFAM" id="SSF53271">
    <property type="entry name" value="PRTase-like"/>
    <property type="match status" value="1"/>
</dbReference>
<dbReference type="OrthoDB" id="9802227at2"/>
<evidence type="ECO:0000259" key="1">
    <source>
        <dbReference type="Pfam" id="PF00156"/>
    </source>
</evidence>
<dbReference type="EC" id="2.4.2.9" evidence="2"/>
<reference key="2">
    <citation type="submission" date="2011-04" db="EMBL/GenBank/DDBJ databases">
        <title>Complete sequence of chromosome of Haliscomenobacter hydrossis DSM 1100.</title>
        <authorList>
            <consortium name="US DOE Joint Genome Institute (JGI-PGF)"/>
            <person name="Lucas S."/>
            <person name="Han J."/>
            <person name="Lapidus A."/>
            <person name="Bruce D."/>
            <person name="Goodwin L."/>
            <person name="Pitluck S."/>
            <person name="Peters L."/>
            <person name="Kyrpides N."/>
            <person name="Mavromatis K."/>
            <person name="Ivanova N."/>
            <person name="Ovchinnikova G."/>
            <person name="Pagani I."/>
            <person name="Daligault H."/>
            <person name="Detter J.C."/>
            <person name="Han C."/>
            <person name="Land M."/>
            <person name="Hauser L."/>
            <person name="Markowitz V."/>
            <person name="Cheng J.-F."/>
            <person name="Hugenholtz P."/>
            <person name="Woyke T."/>
            <person name="Wu D."/>
            <person name="Verbarg S."/>
            <person name="Frueling A."/>
            <person name="Brambilla E."/>
            <person name="Klenk H.-P."/>
            <person name="Eisen J.A."/>
        </authorList>
    </citation>
    <scope>NUCLEOTIDE SEQUENCE</scope>
    <source>
        <strain>DSM 1100</strain>
    </source>
</reference>
<dbReference type="CDD" id="cd06223">
    <property type="entry name" value="PRTases_typeI"/>
    <property type="match status" value="1"/>
</dbReference>
<dbReference type="InterPro" id="IPR050137">
    <property type="entry name" value="PyrR_bifunctional"/>
</dbReference>
<dbReference type="KEGG" id="hhy:Halhy_0997"/>
<sequence length="185" mass="21389">MDKQRIIIGSERFALTIDRLCHQLVEEFDDFSNTCIVGIQPRGVALSERIYRHLVDHLSIQHIDYGKLDITFYRDDFRRPGASMHASVTEMDFLVEKKNVILVDDVLYTGRTVQAALTALNHYGRPDKVELLTLVDRRFNRELPIRSTFTGIKVDAVDEAYVKVEWAHTHGEDRVILFSDKKEAQ</sequence>
<dbReference type="GO" id="GO:0004845">
    <property type="term" value="F:uracil phosphoribosyltransferase activity"/>
    <property type="evidence" value="ECO:0007669"/>
    <property type="project" value="UniProtKB-EC"/>
</dbReference>
<evidence type="ECO:0000313" key="2">
    <source>
        <dbReference type="EMBL" id="AEE48896.1"/>
    </source>
</evidence>
<evidence type="ECO:0000313" key="3">
    <source>
        <dbReference type="Proteomes" id="UP000008461"/>
    </source>
</evidence>
<dbReference type="NCBIfam" id="NF003549">
    <property type="entry name" value="PRK05205.1-5"/>
    <property type="match status" value="1"/>
</dbReference>
<keyword evidence="3" id="KW-1185">Reference proteome</keyword>
<feature type="domain" description="Phosphoribosyltransferase" evidence="1">
    <location>
        <begin position="12"/>
        <end position="158"/>
    </location>
</feature>
<dbReference type="EMBL" id="CP002691">
    <property type="protein sequence ID" value="AEE48896.1"/>
    <property type="molecule type" value="Genomic_DNA"/>
</dbReference>
<dbReference type="InterPro" id="IPR029057">
    <property type="entry name" value="PRTase-like"/>
</dbReference>
<dbReference type="Gene3D" id="3.40.50.2020">
    <property type="match status" value="1"/>
</dbReference>
<dbReference type="InterPro" id="IPR000836">
    <property type="entry name" value="PRTase_dom"/>
</dbReference>
<dbReference type="eggNOG" id="COG2065">
    <property type="taxonomic scope" value="Bacteria"/>
</dbReference>
<dbReference type="STRING" id="760192.Halhy_0997"/>
<dbReference type="AlphaFoldDB" id="F4KPA2"/>
<keyword evidence="2" id="KW-0328">Glycosyltransferase</keyword>
<dbReference type="Pfam" id="PF00156">
    <property type="entry name" value="Pribosyltran"/>
    <property type="match status" value="1"/>
</dbReference>
<name>F4KPA2_HALH1</name>
<accession>F4KPA2</accession>
<proteinExistence type="predicted"/>
<dbReference type="PANTHER" id="PTHR11608">
    <property type="entry name" value="BIFUNCTIONAL PROTEIN PYRR"/>
    <property type="match status" value="1"/>
</dbReference>
<keyword evidence="2" id="KW-0808">Transferase</keyword>
<organism evidence="2 3">
    <name type="scientific">Haliscomenobacter hydrossis (strain ATCC 27775 / DSM 1100 / LMG 10767 / O)</name>
    <dbReference type="NCBI Taxonomy" id="760192"/>
    <lineage>
        <taxon>Bacteria</taxon>
        <taxon>Pseudomonadati</taxon>
        <taxon>Bacteroidota</taxon>
        <taxon>Saprospiria</taxon>
        <taxon>Saprospirales</taxon>
        <taxon>Haliscomenobacteraceae</taxon>
        <taxon>Haliscomenobacter</taxon>
    </lineage>
</organism>
<dbReference type="HOGENOM" id="CLU_094234_2_1_10"/>
<dbReference type="RefSeq" id="WP_013763453.1">
    <property type="nucleotide sequence ID" value="NC_015510.1"/>
</dbReference>
<gene>
    <name evidence="2" type="ordered locus">Halhy_0997</name>
</gene>
<reference evidence="2 3" key="1">
    <citation type="journal article" date="2011" name="Stand. Genomic Sci.">
        <title>Complete genome sequence of Haliscomenobacter hydrossis type strain (O).</title>
        <authorList>
            <consortium name="US DOE Joint Genome Institute (JGI-PGF)"/>
            <person name="Daligault H."/>
            <person name="Lapidus A."/>
            <person name="Zeytun A."/>
            <person name="Nolan M."/>
            <person name="Lucas S."/>
            <person name="Del Rio T.G."/>
            <person name="Tice H."/>
            <person name="Cheng J.F."/>
            <person name="Tapia R."/>
            <person name="Han C."/>
            <person name="Goodwin L."/>
            <person name="Pitluck S."/>
            <person name="Liolios K."/>
            <person name="Pagani I."/>
            <person name="Ivanova N."/>
            <person name="Huntemann M."/>
            <person name="Mavromatis K."/>
            <person name="Mikhailova N."/>
            <person name="Pati A."/>
            <person name="Chen A."/>
            <person name="Palaniappan K."/>
            <person name="Land M."/>
            <person name="Hauser L."/>
            <person name="Brambilla E.M."/>
            <person name="Rohde M."/>
            <person name="Verbarg S."/>
            <person name="Goker M."/>
            <person name="Bristow J."/>
            <person name="Eisen J.A."/>
            <person name="Markowitz V."/>
            <person name="Hugenholtz P."/>
            <person name="Kyrpides N.C."/>
            <person name="Klenk H.P."/>
            <person name="Woyke T."/>
        </authorList>
    </citation>
    <scope>NUCLEOTIDE SEQUENCE [LARGE SCALE GENOMIC DNA]</scope>
    <source>
        <strain evidence="3">ATCC 27775 / DSM 1100 / LMG 10767 / O</strain>
    </source>
</reference>